<sequence length="205" mass="22741">MATYGIEQAMLSADHPDRDHPQGRTFEVRPPWAAENSELLGRIAYNLRCRAARLEFPGRRHPVTVRVHGFASDLERVDILYTSLLVQMHGALLTETVPPGVNARAWRRSWLLGFTAEVTERIMYAEAAARQDASATTGSGKGTDLVLADREARVLQMQAQEFPNLLKERPVTYTGSGFTDGRLAGARADIGRSRITDEGRDGIEH</sequence>
<name>A0A1H2GC58_9ACTN</name>
<protein>
    <submittedName>
        <fullName evidence="1">Uncharacterized protein</fullName>
    </submittedName>
</protein>
<reference evidence="2" key="1">
    <citation type="submission" date="2016-10" db="EMBL/GenBank/DDBJ databases">
        <authorList>
            <person name="Varghese N."/>
            <person name="Submissions S."/>
        </authorList>
    </citation>
    <scope>NUCLEOTIDE SEQUENCE [LARGE SCALE GENOMIC DNA]</scope>
    <source>
        <strain evidence="2">DSM 45079</strain>
    </source>
</reference>
<evidence type="ECO:0000313" key="2">
    <source>
        <dbReference type="Proteomes" id="UP000182977"/>
    </source>
</evidence>
<accession>A0A1H2GC58</accession>
<dbReference type="STRING" id="419479.SAMN04488563_0419"/>
<evidence type="ECO:0000313" key="1">
    <source>
        <dbReference type="EMBL" id="SDU17243.1"/>
    </source>
</evidence>
<organism evidence="1 2">
    <name type="scientific">Jiangella alkaliphila</name>
    <dbReference type="NCBI Taxonomy" id="419479"/>
    <lineage>
        <taxon>Bacteria</taxon>
        <taxon>Bacillati</taxon>
        <taxon>Actinomycetota</taxon>
        <taxon>Actinomycetes</taxon>
        <taxon>Jiangellales</taxon>
        <taxon>Jiangellaceae</taxon>
        <taxon>Jiangella</taxon>
    </lineage>
</organism>
<dbReference type="AlphaFoldDB" id="A0A1H2GC58"/>
<keyword evidence="2" id="KW-1185">Reference proteome</keyword>
<gene>
    <name evidence="1" type="ORF">SAMN04488563_0419</name>
</gene>
<dbReference type="EMBL" id="LT629791">
    <property type="protein sequence ID" value="SDU17243.1"/>
    <property type="molecule type" value="Genomic_DNA"/>
</dbReference>
<dbReference type="Proteomes" id="UP000182977">
    <property type="component" value="Chromosome I"/>
</dbReference>
<proteinExistence type="predicted"/>